<dbReference type="InParanoid" id="K3Z2K1"/>
<evidence type="ECO:0000256" key="1">
    <source>
        <dbReference type="SAM" id="SignalP"/>
    </source>
</evidence>
<dbReference type="OMA" id="HYIVWLE"/>
<feature type="signal peptide" evidence="1">
    <location>
        <begin position="1"/>
        <end position="21"/>
    </location>
</feature>
<dbReference type="AlphaFoldDB" id="K3Z2K1"/>
<sequence>RWPLTLLTALMTLLTSSRSLASAVAQTVLAFNTFVIDKPRVRKRKVLTFTAGQPLGYYGPWPLFTLSHHKVVWLAADRVYPKKAFWNYVASEYRSILDDLGVTISSQKSIVSKIGAF</sequence>
<dbReference type="HOGENOM" id="CLU_2091032_0_0_1"/>
<name>K3Z2K1_SETIT</name>
<reference evidence="2" key="2">
    <citation type="submission" date="2018-08" db="UniProtKB">
        <authorList>
            <consortium name="EnsemblPlants"/>
        </authorList>
    </citation>
    <scope>IDENTIFICATION</scope>
    <source>
        <strain evidence="2">Yugu1</strain>
    </source>
</reference>
<dbReference type="Gramene" id="KQK85817">
    <property type="protein sequence ID" value="KQK85817"/>
    <property type="gene ID" value="SETIT_020769mg"/>
</dbReference>
<dbReference type="PANTHER" id="PTHR34456">
    <property type="entry name" value="MITOVIRUS RNA-DEPENDENT RNA POLYMERASE"/>
    <property type="match status" value="1"/>
</dbReference>
<dbReference type="EnsemblPlants" id="KQK85817">
    <property type="protein sequence ID" value="KQK85817"/>
    <property type="gene ID" value="SETIT_020769mg"/>
</dbReference>
<protein>
    <submittedName>
        <fullName evidence="2">Uncharacterized protein</fullName>
    </submittedName>
</protein>
<dbReference type="STRING" id="4555.K3Z2K1"/>
<proteinExistence type="predicted"/>
<feature type="chain" id="PRO_5010127325" evidence="1">
    <location>
        <begin position="22"/>
        <end position="117"/>
    </location>
</feature>
<dbReference type="InterPro" id="IPR008686">
    <property type="entry name" value="RNA_pol_mitovir"/>
</dbReference>
<dbReference type="Proteomes" id="UP000004995">
    <property type="component" value="Unassembled WGS sequence"/>
</dbReference>
<dbReference type="PANTHER" id="PTHR34456:SF13">
    <property type="entry name" value="REVERSE TRANSCRIPTASE DOMAIN-CONTAINING PROTEIN"/>
    <property type="match status" value="1"/>
</dbReference>
<dbReference type="Pfam" id="PF05919">
    <property type="entry name" value="Mitovir_RNA_pol"/>
    <property type="match status" value="1"/>
</dbReference>
<keyword evidence="3" id="KW-1185">Reference proteome</keyword>
<organism evidence="2 3">
    <name type="scientific">Setaria italica</name>
    <name type="common">Foxtail millet</name>
    <name type="synonym">Panicum italicum</name>
    <dbReference type="NCBI Taxonomy" id="4555"/>
    <lineage>
        <taxon>Eukaryota</taxon>
        <taxon>Viridiplantae</taxon>
        <taxon>Streptophyta</taxon>
        <taxon>Embryophyta</taxon>
        <taxon>Tracheophyta</taxon>
        <taxon>Spermatophyta</taxon>
        <taxon>Magnoliopsida</taxon>
        <taxon>Liliopsida</taxon>
        <taxon>Poales</taxon>
        <taxon>Poaceae</taxon>
        <taxon>PACMAD clade</taxon>
        <taxon>Panicoideae</taxon>
        <taxon>Panicodae</taxon>
        <taxon>Paniceae</taxon>
        <taxon>Cenchrinae</taxon>
        <taxon>Setaria</taxon>
    </lineage>
</organism>
<evidence type="ECO:0000313" key="2">
    <source>
        <dbReference type="EnsemblPlants" id="KQK85817"/>
    </source>
</evidence>
<evidence type="ECO:0000313" key="3">
    <source>
        <dbReference type="Proteomes" id="UP000004995"/>
    </source>
</evidence>
<accession>K3Z2K1</accession>
<keyword evidence="1" id="KW-0732">Signal</keyword>
<reference evidence="3" key="1">
    <citation type="journal article" date="2012" name="Nat. Biotechnol.">
        <title>Reference genome sequence of the model plant Setaria.</title>
        <authorList>
            <person name="Bennetzen J.L."/>
            <person name="Schmutz J."/>
            <person name="Wang H."/>
            <person name="Percifield R."/>
            <person name="Hawkins J."/>
            <person name="Pontaroli A.C."/>
            <person name="Estep M."/>
            <person name="Feng L."/>
            <person name="Vaughn J.N."/>
            <person name="Grimwood J."/>
            <person name="Jenkins J."/>
            <person name="Barry K."/>
            <person name="Lindquist E."/>
            <person name="Hellsten U."/>
            <person name="Deshpande S."/>
            <person name="Wang X."/>
            <person name="Wu X."/>
            <person name="Mitros T."/>
            <person name="Triplett J."/>
            <person name="Yang X."/>
            <person name="Ye C.Y."/>
            <person name="Mauro-Herrera M."/>
            <person name="Wang L."/>
            <person name="Li P."/>
            <person name="Sharma M."/>
            <person name="Sharma R."/>
            <person name="Ronald P.C."/>
            <person name="Panaud O."/>
            <person name="Kellogg E.A."/>
            <person name="Brutnell T.P."/>
            <person name="Doust A.N."/>
            <person name="Tuskan G.A."/>
            <person name="Rokhsar D."/>
            <person name="Devos K.M."/>
        </authorList>
    </citation>
    <scope>NUCLEOTIDE SEQUENCE [LARGE SCALE GENOMIC DNA]</scope>
    <source>
        <strain evidence="3">cv. Yugu1</strain>
    </source>
</reference>